<dbReference type="Gene3D" id="3.30.540.10">
    <property type="entry name" value="Fructose-1,6-Bisphosphatase, subunit A, domain 1"/>
    <property type="match status" value="1"/>
</dbReference>
<dbReference type="Gene3D" id="3.40.190.80">
    <property type="match status" value="1"/>
</dbReference>
<dbReference type="InterPro" id="IPR020583">
    <property type="entry name" value="Inositol_monoP_metal-BS"/>
</dbReference>
<dbReference type="EMBL" id="JALJOT010000008">
    <property type="protein sequence ID" value="KAK9908049.1"/>
    <property type="molecule type" value="Genomic_DNA"/>
</dbReference>
<protein>
    <recommendedName>
        <fullName evidence="4">histidinol-phosphatase</fullName>
        <ecNumber evidence="4">3.1.3.15</ecNumber>
    </recommendedName>
    <alternativeName>
        <fullName evidence="10">Histidinol-phosphate phosphatase</fullName>
    </alternativeName>
</protein>
<dbReference type="EC" id="3.1.3.15" evidence="4"/>
<proteinExistence type="inferred from homology"/>
<evidence type="ECO:0000256" key="4">
    <source>
        <dbReference type="ARBA" id="ARBA00013085"/>
    </source>
</evidence>
<dbReference type="Pfam" id="PF00459">
    <property type="entry name" value="Inositol_P"/>
    <property type="match status" value="1"/>
</dbReference>
<sequence length="329" mass="35478">MQRLTQSLNYASTIQTHIPVSLKRSEASQSHTQQPLEVPVDLIDLAHRLADAAAEVTTKYFRSPLVVESKSDASPVTEADRQAEEAMRGVLREHAPTHAIFGEEGGMHAGEPEQDGSDSGYLWVLDPIDGTKSFITGKPVFGTLIALLRDGVPVLGVLDQPITKERWVGAAGQQTTLNGEPVRTRACKDISGAYLYATTPHMFSGATETAFNRVRDNVRIPLYGCDCYAYGLLAAGFCDLVVEADMKPYDFLALVPIVEGAGGVMTDWKGQHLRWAVTPSLAYAVGASLPGEVIAAGDLQLHKVALQLLDWSEPDIADEGGIDVAYQTS</sequence>
<keyword evidence="9" id="KW-0368">Histidine biosynthesis</keyword>
<dbReference type="InterPro" id="IPR011809">
    <property type="entry name" value="His_9_proposed"/>
</dbReference>
<dbReference type="PRINTS" id="PR00377">
    <property type="entry name" value="IMPHPHTASES"/>
</dbReference>
<evidence type="ECO:0000256" key="9">
    <source>
        <dbReference type="ARBA" id="ARBA00023102"/>
    </source>
</evidence>
<evidence type="ECO:0000256" key="10">
    <source>
        <dbReference type="ARBA" id="ARBA00033209"/>
    </source>
</evidence>
<dbReference type="PANTHER" id="PTHR43200">
    <property type="entry name" value="PHOSPHATASE"/>
    <property type="match status" value="1"/>
</dbReference>
<keyword evidence="8" id="KW-0460">Magnesium</keyword>
<evidence type="ECO:0000313" key="13">
    <source>
        <dbReference type="Proteomes" id="UP001491310"/>
    </source>
</evidence>
<accession>A0ABR2YM05</accession>
<dbReference type="InterPro" id="IPR000760">
    <property type="entry name" value="Inositol_monophosphatase-like"/>
</dbReference>
<dbReference type="NCBIfam" id="TIGR02067">
    <property type="entry name" value="his_9_HisN"/>
    <property type="match status" value="1"/>
</dbReference>
<evidence type="ECO:0000256" key="2">
    <source>
        <dbReference type="ARBA" id="ARBA00004970"/>
    </source>
</evidence>
<comment type="similarity">
    <text evidence="3">Belongs to the inositol monophosphatase superfamily.</text>
</comment>
<evidence type="ECO:0000313" key="12">
    <source>
        <dbReference type="EMBL" id="KAK9908049.1"/>
    </source>
</evidence>
<dbReference type="PROSITE" id="PS00629">
    <property type="entry name" value="IMP_1"/>
    <property type="match status" value="1"/>
</dbReference>
<evidence type="ECO:0000256" key="3">
    <source>
        <dbReference type="ARBA" id="ARBA00009759"/>
    </source>
</evidence>
<organism evidence="12 13">
    <name type="scientific">Coccomyxa subellipsoidea</name>
    <dbReference type="NCBI Taxonomy" id="248742"/>
    <lineage>
        <taxon>Eukaryota</taxon>
        <taxon>Viridiplantae</taxon>
        <taxon>Chlorophyta</taxon>
        <taxon>core chlorophytes</taxon>
        <taxon>Trebouxiophyceae</taxon>
        <taxon>Trebouxiophyceae incertae sedis</taxon>
        <taxon>Coccomyxaceae</taxon>
        <taxon>Coccomyxa</taxon>
    </lineage>
</organism>
<comment type="pathway">
    <text evidence="2">Amino-acid biosynthesis; L-histidine biosynthesis; L-histidine from 5-phospho-alpha-D-ribose 1-diphosphate: step 8/9.</text>
</comment>
<evidence type="ECO:0000256" key="8">
    <source>
        <dbReference type="ARBA" id="ARBA00022842"/>
    </source>
</evidence>
<keyword evidence="7" id="KW-0378">Hydrolase</keyword>
<dbReference type="InterPro" id="IPR051090">
    <property type="entry name" value="Inositol_monoP_superfamily"/>
</dbReference>
<dbReference type="CDD" id="cd01641">
    <property type="entry name" value="Bacterial_IMPase_like_1"/>
    <property type="match status" value="1"/>
</dbReference>
<evidence type="ECO:0000256" key="11">
    <source>
        <dbReference type="ARBA" id="ARBA00049158"/>
    </source>
</evidence>
<comment type="catalytic activity">
    <reaction evidence="11">
        <text>L-histidinol phosphate + H2O = L-histidinol + phosphate</text>
        <dbReference type="Rhea" id="RHEA:14465"/>
        <dbReference type="ChEBI" id="CHEBI:15377"/>
        <dbReference type="ChEBI" id="CHEBI:43474"/>
        <dbReference type="ChEBI" id="CHEBI:57699"/>
        <dbReference type="ChEBI" id="CHEBI:57980"/>
        <dbReference type="EC" id="3.1.3.15"/>
    </reaction>
</comment>
<keyword evidence="13" id="KW-1185">Reference proteome</keyword>
<gene>
    <name evidence="12" type="ORF">WJX75_002118</name>
</gene>
<reference evidence="12 13" key="1">
    <citation type="journal article" date="2024" name="Nat. Commun.">
        <title>Phylogenomics reveals the evolutionary origins of lichenization in chlorophyte algae.</title>
        <authorList>
            <person name="Puginier C."/>
            <person name="Libourel C."/>
            <person name="Otte J."/>
            <person name="Skaloud P."/>
            <person name="Haon M."/>
            <person name="Grisel S."/>
            <person name="Petersen M."/>
            <person name="Berrin J.G."/>
            <person name="Delaux P.M."/>
            <person name="Dal Grande F."/>
            <person name="Keller J."/>
        </authorList>
    </citation>
    <scope>NUCLEOTIDE SEQUENCE [LARGE SCALE GENOMIC DNA]</scope>
    <source>
        <strain evidence="12 13">SAG 216-7</strain>
    </source>
</reference>
<evidence type="ECO:0000256" key="6">
    <source>
        <dbReference type="ARBA" id="ARBA00022723"/>
    </source>
</evidence>
<keyword evidence="5" id="KW-0028">Amino-acid biosynthesis</keyword>
<comment type="cofactor">
    <cofactor evidence="1">
        <name>Mg(2+)</name>
        <dbReference type="ChEBI" id="CHEBI:18420"/>
    </cofactor>
</comment>
<name>A0ABR2YM05_9CHLO</name>
<comment type="caution">
    <text evidence="12">The sequence shown here is derived from an EMBL/GenBank/DDBJ whole genome shotgun (WGS) entry which is preliminary data.</text>
</comment>
<dbReference type="PANTHER" id="PTHR43200:SF6">
    <property type="entry name" value="3'(2'),5'-BISPHOSPHATE NUCLEOTIDASE"/>
    <property type="match status" value="1"/>
</dbReference>
<keyword evidence="6" id="KW-0479">Metal-binding</keyword>
<dbReference type="Proteomes" id="UP001491310">
    <property type="component" value="Unassembled WGS sequence"/>
</dbReference>
<evidence type="ECO:0000256" key="7">
    <source>
        <dbReference type="ARBA" id="ARBA00022801"/>
    </source>
</evidence>
<dbReference type="SUPFAM" id="SSF56655">
    <property type="entry name" value="Carbohydrate phosphatase"/>
    <property type="match status" value="1"/>
</dbReference>
<evidence type="ECO:0000256" key="1">
    <source>
        <dbReference type="ARBA" id="ARBA00001946"/>
    </source>
</evidence>
<evidence type="ECO:0000256" key="5">
    <source>
        <dbReference type="ARBA" id="ARBA00022605"/>
    </source>
</evidence>